<dbReference type="InterPro" id="IPR013929">
    <property type="entry name" value="RPAP1_C"/>
</dbReference>
<keyword evidence="10" id="KW-1185">Reference proteome</keyword>
<evidence type="ECO:0000256" key="2">
    <source>
        <dbReference type="ARBA" id="ARBA00009953"/>
    </source>
</evidence>
<dbReference type="Pfam" id="PF25766">
    <property type="entry name" value="TPR_RPAP1"/>
    <property type="match status" value="1"/>
</dbReference>
<feature type="domain" description="RPAP1 N-terminal" evidence="7">
    <location>
        <begin position="162"/>
        <end position="203"/>
    </location>
</feature>
<dbReference type="InterPro" id="IPR057989">
    <property type="entry name" value="TPR_RPAP1/MINIYO-like"/>
</dbReference>
<evidence type="ECO:0000256" key="5">
    <source>
        <dbReference type="SAM" id="MobiDB-lite"/>
    </source>
</evidence>
<keyword evidence="3" id="KW-0804">Transcription</keyword>
<evidence type="ECO:0000256" key="1">
    <source>
        <dbReference type="ARBA" id="ARBA00004123"/>
    </source>
</evidence>
<evidence type="ECO:0000259" key="8">
    <source>
        <dbReference type="Pfam" id="PF25766"/>
    </source>
</evidence>
<dbReference type="RefSeq" id="XP_022665427.1">
    <property type="nucleotide sequence ID" value="XM_022809692.1"/>
</dbReference>
<feature type="region of interest" description="Disordered" evidence="5">
    <location>
        <begin position="21"/>
        <end position="77"/>
    </location>
</feature>
<dbReference type="OrthoDB" id="348201at2759"/>
<dbReference type="EnsemblMetazoa" id="XM_022809694">
    <property type="protein sequence ID" value="XP_022665429"/>
    <property type="gene ID" value="LOC111252224"/>
</dbReference>
<proteinExistence type="inferred from homology"/>
<sequence length="1255" mass="140556">MNIDRPKAYEDVEDLEREQEKFLASRSRASVTLQKRPAAPETGYDPGVGSAEPRQKSRFRRERDEGRTQIPLSVNTSSTPPLLQNIVEKPGTAIYVPEVPKLEKSVESFPKATRRMVVANSTIAKGTADSKPSLFMQSLGPLAPPSVAQGLQTPEEIDREYEQIEKENQAKVSKMTPDEIADAQRELLARLDPKLVQFLREKRARPRTNVKKIITGGSQLDDAVLSDLMKPSPTPRDAPSTAEFVESELPLEPSAMAQYPGMTRVEKDKLAWMTLLPSPSAITNKKTDSDRALSENKRKAVFTCRFDLQGRILPADLDVPTQHALHHHGEEPERAGYTVQELMTLLASAVPSQRILALQVLANILNNHHSGNYDRCFPSGPELLESLLACGFVSLLRVSLDDQAASQVSEALKTTFALLVSPYDEACLDLIHSWVDEEPYMRPVLKVFGSKESTAEASRELTDEQLASCDIVRGLLRMDILARIRYLLEVCQPDTGAVGAALGSLIRIARHSPEAAERIAKCPRLCSFIVTEYLPMFGWNTPRLLHGKLASSGGIPLAQALKLIRVLCASSRLTAASLLVEHSLDRTIGIYLSIDVNEPKLPRREVLQLQLESLRLFRILLRHGLSADFFDNLSPVILRQLNFGQQVSLRPRTGDLQLFDLDYASCLMACTHARLKQIVSRDEDEWQAVASHTQAIVAIAVRWLNELCEEGELRITAMSTLAVALRFLADAHVHWPREVELNTVSTALRRLAEGPRWAALFDVMKVSSVLTMSFKADTGGFSSKRDVPALPSLYAIPFGTETVIPTVNERSPVFLLNSIAYLVWSAVQSNELEGAIDLGWRLLCADPLITYLTEVNSLPFQNLPVCLWFGREEVSLLYRIVRLRVALETKRVKQKDNVKAESLDMEIFRNAALTIIPLLSPDQSASISHLLKRVIFNRTCYSDISISRMANLSLKQQTPISASGEQVRTYTELLQEAMTGIDDILQTAEDMIYFMRGIIDARFLEPHPSKSSQCEYLFTTGLLPSDWMYLPLRLLYAETTRTKTRQPDSEALENGDDADTIALHVLWLQRTLQAALILTSYSNVMTKRLPPLVNFVRLASVFVVDCESFLDHNLNSMLATLFSLLLVPNSTQCAFDSVNFYWEGLPAFTDFYSSLVGQFEACSYSDAVFSAYLLLPQQRCYHADLRRLLFTEHAALLRCISLAEDGLLGLPVKRFLEPKETDESLLLAYRCALNSQTVIEKRNPFLYMMLKHHIS</sequence>
<organism evidence="9 10">
    <name type="scientific">Varroa destructor</name>
    <name type="common">Honeybee mite</name>
    <dbReference type="NCBI Taxonomy" id="109461"/>
    <lineage>
        <taxon>Eukaryota</taxon>
        <taxon>Metazoa</taxon>
        <taxon>Ecdysozoa</taxon>
        <taxon>Arthropoda</taxon>
        <taxon>Chelicerata</taxon>
        <taxon>Arachnida</taxon>
        <taxon>Acari</taxon>
        <taxon>Parasitiformes</taxon>
        <taxon>Mesostigmata</taxon>
        <taxon>Gamasina</taxon>
        <taxon>Dermanyssoidea</taxon>
        <taxon>Varroidae</taxon>
        <taxon>Varroa</taxon>
    </lineage>
</organism>
<dbReference type="EnsemblMetazoa" id="XM_022809693">
    <property type="protein sequence ID" value="XP_022665428"/>
    <property type="gene ID" value="LOC111252224"/>
</dbReference>
<dbReference type="OMA" id="KYFLQCV"/>
<dbReference type="RefSeq" id="XP_022665429.1">
    <property type="nucleotide sequence ID" value="XM_022809694.1"/>
</dbReference>
<evidence type="ECO:0000259" key="7">
    <source>
        <dbReference type="Pfam" id="PF08621"/>
    </source>
</evidence>
<dbReference type="AlphaFoldDB" id="A0A7M7KGE5"/>
<evidence type="ECO:0000256" key="4">
    <source>
        <dbReference type="ARBA" id="ARBA00023242"/>
    </source>
</evidence>
<accession>A0A7M7KGE5</accession>
<dbReference type="PANTHER" id="PTHR21483">
    <property type="entry name" value="RNA POLYMERASE II-ASSOCIATED PROTEIN 1"/>
    <property type="match status" value="1"/>
</dbReference>
<name>A0A7M7KGE5_VARDE</name>
<evidence type="ECO:0008006" key="11">
    <source>
        <dbReference type="Google" id="ProtNLM"/>
    </source>
</evidence>
<dbReference type="Proteomes" id="UP000594260">
    <property type="component" value="Unplaced"/>
</dbReference>
<dbReference type="InParanoid" id="A0A7M7KGE5"/>
<dbReference type="GO" id="GO:0006366">
    <property type="term" value="P:transcription by RNA polymerase II"/>
    <property type="evidence" value="ECO:0007669"/>
    <property type="project" value="InterPro"/>
</dbReference>
<dbReference type="RefSeq" id="XP_022665428.1">
    <property type="nucleotide sequence ID" value="XM_022809693.1"/>
</dbReference>
<evidence type="ECO:0000313" key="10">
    <source>
        <dbReference type="Proteomes" id="UP000594260"/>
    </source>
</evidence>
<comment type="similarity">
    <text evidence="2">Belongs to the RPAP1 family.</text>
</comment>
<dbReference type="PANTHER" id="PTHR21483:SF18">
    <property type="entry name" value="RNA POLYMERASE II-ASSOCIATED PROTEIN 1"/>
    <property type="match status" value="1"/>
</dbReference>
<protein>
    <recommendedName>
        <fullName evidence="11">RNA polymerase II-associated protein 1</fullName>
    </recommendedName>
</protein>
<feature type="domain" description="RPAP1 C-terminal" evidence="6">
    <location>
        <begin position="304"/>
        <end position="367"/>
    </location>
</feature>
<dbReference type="EnsemblMetazoa" id="XM_022809692">
    <property type="protein sequence ID" value="XP_022665427"/>
    <property type="gene ID" value="LOC111252224"/>
</dbReference>
<evidence type="ECO:0000259" key="6">
    <source>
        <dbReference type="Pfam" id="PF08620"/>
    </source>
</evidence>
<dbReference type="FunCoup" id="A0A7M7KGE5">
    <property type="interactions" value="1325"/>
</dbReference>
<reference evidence="9" key="1">
    <citation type="submission" date="2021-01" db="UniProtKB">
        <authorList>
            <consortium name="EnsemblMetazoa"/>
        </authorList>
    </citation>
    <scope>IDENTIFICATION</scope>
</reference>
<dbReference type="InterPro" id="IPR013930">
    <property type="entry name" value="RPAP1_N"/>
</dbReference>
<evidence type="ECO:0000313" key="9">
    <source>
        <dbReference type="EnsemblMetazoa" id="XP_022665427"/>
    </source>
</evidence>
<comment type="subcellular location">
    <subcellularLocation>
        <location evidence="1">Nucleus</location>
    </subcellularLocation>
</comment>
<dbReference type="Pfam" id="PF08621">
    <property type="entry name" value="RPAP1_N"/>
    <property type="match status" value="1"/>
</dbReference>
<dbReference type="InterPro" id="IPR016024">
    <property type="entry name" value="ARM-type_fold"/>
</dbReference>
<dbReference type="EnsemblMetazoa" id="XM_022809695">
    <property type="protein sequence ID" value="XP_022665430"/>
    <property type="gene ID" value="LOC111252224"/>
</dbReference>
<dbReference type="GeneID" id="111252224"/>
<dbReference type="Pfam" id="PF08620">
    <property type="entry name" value="RPAP1_C"/>
    <property type="match status" value="1"/>
</dbReference>
<dbReference type="InterPro" id="IPR039913">
    <property type="entry name" value="RPAP1/Rba50"/>
</dbReference>
<keyword evidence="4" id="KW-0539">Nucleus</keyword>
<dbReference type="RefSeq" id="XP_022665430.1">
    <property type="nucleotide sequence ID" value="XM_022809695.1"/>
</dbReference>
<dbReference type="KEGG" id="vde:111252224"/>
<feature type="domain" description="RPAP1/MINIYO-like TPR repeats" evidence="8">
    <location>
        <begin position="1066"/>
        <end position="1254"/>
    </location>
</feature>
<dbReference type="SUPFAM" id="SSF48371">
    <property type="entry name" value="ARM repeat"/>
    <property type="match status" value="1"/>
</dbReference>
<evidence type="ECO:0000256" key="3">
    <source>
        <dbReference type="ARBA" id="ARBA00023163"/>
    </source>
</evidence>